<evidence type="ECO:0000313" key="2">
    <source>
        <dbReference type="EMBL" id="KAF7187549.1"/>
    </source>
</evidence>
<dbReference type="OrthoDB" id="3629888at2759"/>
<dbReference type="Proteomes" id="UP000660729">
    <property type="component" value="Unassembled WGS sequence"/>
</dbReference>
<organism evidence="2 3">
    <name type="scientific">Pseudocercospora fuligena</name>
    <dbReference type="NCBI Taxonomy" id="685502"/>
    <lineage>
        <taxon>Eukaryota</taxon>
        <taxon>Fungi</taxon>
        <taxon>Dikarya</taxon>
        <taxon>Ascomycota</taxon>
        <taxon>Pezizomycotina</taxon>
        <taxon>Dothideomycetes</taxon>
        <taxon>Dothideomycetidae</taxon>
        <taxon>Mycosphaerellales</taxon>
        <taxon>Mycosphaerellaceae</taxon>
        <taxon>Pseudocercospora</taxon>
    </lineage>
</organism>
<dbReference type="PANTHER" id="PTHR38790">
    <property type="entry name" value="2EXR DOMAIN-CONTAINING PROTEIN-RELATED"/>
    <property type="match status" value="1"/>
</dbReference>
<evidence type="ECO:0000256" key="1">
    <source>
        <dbReference type="SAM" id="MobiDB-lite"/>
    </source>
</evidence>
<evidence type="ECO:0000313" key="3">
    <source>
        <dbReference type="Proteomes" id="UP000660729"/>
    </source>
</evidence>
<comment type="caution">
    <text evidence="2">The sequence shown here is derived from an EMBL/GenBank/DDBJ whole genome shotgun (WGS) entry which is preliminary data.</text>
</comment>
<sequence length="253" mass="28236">MAGPNKPHTSSLKSATDSCRLVSVIRTADEVSDTFDCVWQDANPSHEHLGSQEETDTLGNQSVTEGDSAPEESPSNPTAMAATVSGQLPKKASLLGIPQELRDIISEYVFTEVVQLSKRRQSPDKWQRSNLGLRQSCRQLYTETREMYYKSSVFKAGFSKDVVNFLRNGPKGDGAAWYLPLVKEIRLWDFTTYVGSGGKQKQLRRQREMFQALWCIELRPGVLRMSRKTFGGEIVWDLVESCGKDDSSADSSA</sequence>
<name>A0A8H6RAU9_9PEZI</name>
<dbReference type="EMBL" id="JABCIY010000227">
    <property type="protein sequence ID" value="KAF7187549.1"/>
    <property type="molecule type" value="Genomic_DNA"/>
</dbReference>
<dbReference type="AlphaFoldDB" id="A0A8H6RAU9"/>
<accession>A0A8H6RAU9</accession>
<gene>
    <name evidence="2" type="ORF">HII31_11173</name>
</gene>
<keyword evidence="3" id="KW-1185">Reference proteome</keyword>
<protein>
    <submittedName>
        <fullName evidence="2">Uncharacterized protein</fullName>
    </submittedName>
</protein>
<reference evidence="2" key="1">
    <citation type="submission" date="2020-04" db="EMBL/GenBank/DDBJ databases">
        <title>Draft genome resource of the tomato pathogen Pseudocercospora fuligena.</title>
        <authorList>
            <person name="Zaccaron A."/>
        </authorList>
    </citation>
    <scope>NUCLEOTIDE SEQUENCE</scope>
    <source>
        <strain evidence="2">PF001</strain>
    </source>
</reference>
<proteinExistence type="predicted"/>
<feature type="region of interest" description="Disordered" evidence="1">
    <location>
        <begin position="45"/>
        <end position="81"/>
    </location>
</feature>